<evidence type="ECO:0000313" key="3">
    <source>
        <dbReference type="EMBL" id="KAE9277373.1"/>
    </source>
</evidence>
<feature type="region of interest" description="Disordered" evidence="1">
    <location>
        <begin position="1"/>
        <end position="59"/>
    </location>
</feature>
<protein>
    <submittedName>
        <fullName evidence="2">Uncharacterized protein</fullName>
    </submittedName>
</protein>
<dbReference type="AlphaFoldDB" id="A0A6A3HCJ8"/>
<keyword evidence="5" id="KW-1185">Reference proteome</keyword>
<evidence type="ECO:0000313" key="2">
    <source>
        <dbReference type="EMBL" id="KAE8967060.1"/>
    </source>
</evidence>
<dbReference type="EMBL" id="QXFT01004533">
    <property type="protein sequence ID" value="KAE9277373.1"/>
    <property type="molecule type" value="Genomic_DNA"/>
</dbReference>
<dbReference type="Proteomes" id="UP000434957">
    <property type="component" value="Unassembled WGS sequence"/>
</dbReference>
<proteinExistence type="predicted"/>
<dbReference type="EMBL" id="QXFV01004942">
    <property type="protein sequence ID" value="KAE8967060.1"/>
    <property type="molecule type" value="Genomic_DNA"/>
</dbReference>
<sequence>MQAMNLPSSRVMEGGSLPHAQEGPTRHVLTEAEQPGPDVVPSRLAPRSDTQDLTPESTTAQASRMVIILIKYAQSDSSIRNDGPTVAQVKTYGANQVHRWERGTTEFVASPTIDYSWPLPPPDFQTWWAAVMMMFGYIASWTAMANPDEA</sequence>
<gene>
    <name evidence="2" type="ORF">PR001_g28212</name>
    <name evidence="3" type="ORF">PR003_g28811</name>
</gene>
<reference evidence="2 4" key="1">
    <citation type="submission" date="2018-09" db="EMBL/GenBank/DDBJ databases">
        <title>Genomic investigation of the strawberry pathogen Phytophthora fragariae indicates pathogenicity is determined by transcriptional variation in three key races.</title>
        <authorList>
            <person name="Adams T.M."/>
            <person name="Armitage A.D."/>
            <person name="Sobczyk M.K."/>
            <person name="Bates H.J."/>
            <person name="Dunwell J.M."/>
            <person name="Nellist C.F."/>
            <person name="Harrison R.J."/>
        </authorList>
    </citation>
    <scope>NUCLEOTIDE SEQUENCE [LARGE SCALE GENOMIC DNA]</scope>
    <source>
        <strain evidence="2 4">SCRP249</strain>
        <strain evidence="3 5">SCRP333</strain>
    </source>
</reference>
<organism evidence="2 4">
    <name type="scientific">Phytophthora rubi</name>
    <dbReference type="NCBI Taxonomy" id="129364"/>
    <lineage>
        <taxon>Eukaryota</taxon>
        <taxon>Sar</taxon>
        <taxon>Stramenopiles</taxon>
        <taxon>Oomycota</taxon>
        <taxon>Peronosporomycetes</taxon>
        <taxon>Peronosporales</taxon>
        <taxon>Peronosporaceae</taxon>
        <taxon>Phytophthora</taxon>
    </lineage>
</organism>
<name>A0A6A3HCJ8_9STRA</name>
<evidence type="ECO:0000256" key="1">
    <source>
        <dbReference type="SAM" id="MobiDB-lite"/>
    </source>
</evidence>
<evidence type="ECO:0000313" key="4">
    <source>
        <dbReference type="Proteomes" id="UP000429607"/>
    </source>
</evidence>
<evidence type="ECO:0000313" key="5">
    <source>
        <dbReference type="Proteomes" id="UP000434957"/>
    </source>
</evidence>
<comment type="caution">
    <text evidence="2">The sequence shown here is derived from an EMBL/GenBank/DDBJ whole genome shotgun (WGS) entry which is preliminary data.</text>
</comment>
<dbReference type="Proteomes" id="UP000429607">
    <property type="component" value="Unassembled WGS sequence"/>
</dbReference>
<accession>A0A6A3HCJ8</accession>